<evidence type="ECO:0000313" key="7">
    <source>
        <dbReference type="Proteomes" id="UP000054561"/>
    </source>
</evidence>
<feature type="region of interest" description="Disordered" evidence="4">
    <location>
        <begin position="1096"/>
        <end position="1115"/>
    </location>
</feature>
<name>A0A0D9QTT6_PLAFR</name>
<dbReference type="GO" id="GO:0008270">
    <property type="term" value="F:zinc ion binding"/>
    <property type="evidence" value="ECO:0007669"/>
    <property type="project" value="InterPro"/>
</dbReference>
<dbReference type="GO" id="GO:0006508">
    <property type="term" value="P:proteolysis"/>
    <property type="evidence" value="ECO:0007669"/>
    <property type="project" value="InterPro"/>
</dbReference>
<feature type="active site" description="Proton donor/acceptor" evidence="3">
    <location>
        <position position="998"/>
    </location>
</feature>
<keyword evidence="7" id="KW-1185">Reference proteome</keyword>
<feature type="region of interest" description="Disordered" evidence="4">
    <location>
        <begin position="1174"/>
        <end position="1295"/>
    </location>
</feature>
<dbReference type="Gene3D" id="3.40.630.10">
    <property type="entry name" value="Zn peptidases"/>
    <property type="match status" value="1"/>
</dbReference>
<dbReference type="PANTHER" id="PTHR12756:SF11">
    <property type="entry name" value="CYTOSOLIC CARBOXYPEPTIDASE 1"/>
    <property type="match status" value="1"/>
</dbReference>
<feature type="region of interest" description="Disordered" evidence="4">
    <location>
        <begin position="790"/>
        <end position="813"/>
    </location>
</feature>
<feature type="compositionally biased region" description="Basic residues" evidence="4">
    <location>
        <begin position="1275"/>
        <end position="1295"/>
    </location>
</feature>
<organism evidence="6 7">
    <name type="scientific">Plasmodium fragile</name>
    <dbReference type="NCBI Taxonomy" id="5857"/>
    <lineage>
        <taxon>Eukaryota</taxon>
        <taxon>Sar</taxon>
        <taxon>Alveolata</taxon>
        <taxon>Apicomplexa</taxon>
        <taxon>Aconoidasida</taxon>
        <taxon>Haemosporida</taxon>
        <taxon>Plasmodiidae</taxon>
        <taxon>Plasmodium</taxon>
        <taxon>Plasmodium (Plasmodium)</taxon>
    </lineage>
</organism>
<feature type="compositionally biased region" description="Basic and acidic residues" evidence="4">
    <location>
        <begin position="1102"/>
        <end position="1113"/>
    </location>
</feature>
<proteinExistence type="inferred from homology"/>
<dbReference type="InterPro" id="IPR000834">
    <property type="entry name" value="Peptidase_M14"/>
</dbReference>
<reference evidence="6 7" key="1">
    <citation type="submission" date="2014-03" db="EMBL/GenBank/DDBJ databases">
        <title>The Genome Sequence of Plasmodium fragile nilgiri.</title>
        <authorList>
            <consortium name="The Broad Institute Genomics Platform"/>
            <consortium name="The Broad Institute Genome Sequencing Center for Infectious Disease"/>
            <person name="Neafsey D."/>
            <person name="Duraisingh M."/>
            <person name="Young S.K."/>
            <person name="Zeng Q."/>
            <person name="Gargeya S."/>
            <person name="Abouelleil A."/>
            <person name="Alvarado L."/>
            <person name="Chapman S.B."/>
            <person name="Gainer-Dewar J."/>
            <person name="Goldberg J."/>
            <person name="Griggs A."/>
            <person name="Gujja S."/>
            <person name="Hansen M."/>
            <person name="Howarth C."/>
            <person name="Imamovic A."/>
            <person name="Larimer J."/>
            <person name="Pearson M."/>
            <person name="Poon T.W."/>
            <person name="Priest M."/>
            <person name="Roberts A."/>
            <person name="Saif S."/>
            <person name="Shea T."/>
            <person name="Sykes S."/>
            <person name="Wortman J."/>
            <person name="Nusbaum C."/>
            <person name="Birren B."/>
        </authorList>
    </citation>
    <scope>NUCLEOTIDE SEQUENCE [LARGE SCALE GENOMIC DNA]</scope>
    <source>
        <strain evidence="7">nilgiri</strain>
    </source>
</reference>
<feature type="compositionally biased region" description="Basic residues" evidence="4">
    <location>
        <begin position="1509"/>
        <end position="1518"/>
    </location>
</feature>
<sequence>MLIEDEDSGNRLQPFDHHTPGPVYLFRYLGVAEECGQNKGLFSQGFVEEGNKRKQSEGEFPICNNDNEVVKDAPEGNEAKFTSSLTEGEGRRNNVHTSGSSGGSGRRRCNTLEANHLDLIFHDSVKTIYEGTNDAHVEIPTIMGSGRNGGARCHLQKKKQGRQTDHLDDVVPESIHIKDITNKENVPQRIENMKNFLMERLESVNQRNKQLFLQSMRNISEILNYNFLCISKNGHELDPASFAWHDSFVGHVLGEAWKGRAHACLEGVNHEGSQIKTSPHVVKRGRVFIPCGVSNDNTGGSTLLRGDRSVAERNGQEGEEDQGEEFTSPCAANVYGKLKNITCVEEPGLRYKYVYPPNYKPDVTKEVRKVPQGNILFNSKFESANLQYVLKEKNKQVYSIYLNHDVRSNEKKNQWFYFSASYIPDLYYHSHYFEEKKKKKKKKKNEQRCINKIMNEINRHVSLDNNENLKVSFDYSDFFFVNNIKKLEEAFSVKFKIENMSRPYFLYKEGHSPLVFSECRSMKENVLWERAAYNVSYTRNDNPKYFNLKTNTFEKLPYCTYTLEFSYDFLYPYDTVYFASSFPYCYSYLMHYLGLLKGYVHRAQEEKQDAKQKEENKINYLQGTLCTTACGLPCPVVAITNYDKGDAETGGVTVEAETGVARDGDSHNAGTVNTVQNYARLTHMEASHRSSVPAVENPKLLNAASDTPWQCCGGHTYMDDAKCMYNLCHPRGAPRCKEEEDDDPRQRSPLKCSNSFMRQFELLLERHSMQHVTTDDGRRLLRGSTMSPCSISGSTHVVSPSPEGEEKKTPRQPRCEEKKIIFLTARVHPGETNASYVMHGFLSFITSDNAYADALRDNFIFIVIPMLNVDGVILGHNRLCANGFDLNRQWNRPIYYLHQTVHSAKSLIKKINRNGRIVFFCDVHGHSRKYNCFLFGNSDSRSHLRGKKLAEIFPQVLGPSLPWFSAEDTKFKSENINRGVARHVCGREFSIDCSYTFEVSLIGVKMQHHSDGGSPPHAMQMNAAIGATAMNEVREAQEGEEPPTDNPEHEDEFFFYNENVLMLTGISFGISLFKFFNFVSHHKAFISDGGDVVQGEEATTNENDRRENEDAKSDIPPARFKSRCRVQLGGLLPCHRSEVTRSGRKKKGEVVKEAYLKEANLNESVPLGTVAVEPTSQVKSEPVQPTAYVKSHPDGGYPLKGGSRSDSKTYAVSCGSGKCNKREGGGERQVRKHVAKSDSSAGQDQRDVKVKGLSNRRKEAQDDVKESHVQEGHKGGKTHNRAAARKAPTRSMKKKQWVKLLPSKNLFFRSIGAKIYTGSHDKRGSFVKRCLDGTGGSAVKQERRGTLSSGANCRTRHRIKHPCLEEHVDVCEPLQPHGYDPRLGGKKKRFAGHPSGKCPRQRKRPLRITRRKLVMIKRVNFVKGRKANSSPQAMHTKKEGKKVGLSLNHGGLKREYVICLKRKKLKGGLGLIKLFRRKVKPSSVARASHGVVGEAVPFLGGSIKGDTRTKRKRKKKRDSGKGVSSVSTVVNEKREG</sequence>
<dbReference type="Proteomes" id="UP000054561">
    <property type="component" value="Unassembled WGS sequence"/>
</dbReference>
<dbReference type="GeneID" id="24266413"/>
<dbReference type="Pfam" id="PF00246">
    <property type="entry name" value="Peptidase_M14"/>
    <property type="match status" value="1"/>
</dbReference>
<comment type="similarity">
    <text evidence="2 3">Belongs to the peptidase M14 family.</text>
</comment>
<feature type="region of interest" description="Disordered" evidence="4">
    <location>
        <begin position="1382"/>
        <end position="1403"/>
    </location>
</feature>
<feature type="compositionally biased region" description="Basic and acidic residues" evidence="4">
    <location>
        <begin position="804"/>
        <end position="813"/>
    </location>
</feature>
<feature type="compositionally biased region" description="Basic and acidic residues" evidence="4">
    <location>
        <begin position="1220"/>
        <end position="1229"/>
    </location>
</feature>
<evidence type="ECO:0000259" key="5">
    <source>
        <dbReference type="PROSITE" id="PS52035"/>
    </source>
</evidence>
<dbReference type="RefSeq" id="XP_012334160.1">
    <property type="nucleotide sequence ID" value="XM_012478737.1"/>
</dbReference>
<dbReference type="PROSITE" id="PS52035">
    <property type="entry name" value="PEPTIDASE_M14"/>
    <property type="match status" value="1"/>
</dbReference>
<gene>
    <name evidence="6" type="ORF">AK88_01099</name>
</gene>
<dbReference type="InterPro" id="IPR050821">
    <property type="entry name" value="Cytosolic_carboxypeptidase"/>
</dbReference>
<feature type="region of interest" description="Disordered" evidence="4">
    <location>
        <begin position="1501"/>
        <end position="1536"/>
    </location>
</feature>
<dbReference type="VEuPathDB" id="PlasmoDB:AK88_01099"/>
<feature type="region of interest" description="Disordered" evidence="4">
    <location>
        <begin position="83"/>
        <end position="107"/>
    </location>
</feature>
<dbReference type="PANTHER" id="PTHR12756">
    <property type="entry name" value="CYTOSOLIC CARBOXYPEPTIDASE"/>
    <property type="match status" value="1"/>
</dbReference>
<evidence type="ECO:0000256" key="3">
    <source>
        <dbReference type="PROSITE-ProRule" id="PRU01379"/>
    </source>
</evidence>
<protein>
    <recommendedName>
        <fullName evidence="5">Peptidase M14 domain-containing protein</fullName>
    </recommendedName>
</protein>
<dbReference type="OMA" id="ASFAWHD"/>
<feature type="compositionally biased region" description="Low complexity" evidence="4">
    <location>
        <begin position="1521"/>
        <end position="1530"/>
    </location>
</feature>
<dbReference type="Gene3D" id="2.60.40.3120">
    <property type="match status" value="1"/>
</dbReference>
<comment type="cofactor">
    <cofactor evidence="1">
        <name>Zn(2+)</name>
        <dbReference type="ChEBI" id="CHEBI:29105"/>
    </cofactor>
</comment>
<feature type="compositionally biased region" description="Basic and acidic residues" evidence="4">
    <location>
        <begin position="1244"/>
        <end position="1274"/>
    </location>
</feature>
<dbReference type="EMBL" id="KQ001653">
    <property type="protein sequence ID" value="KJP89221.1"/>
    <property type="molecule type" value="Genomic_DNA"/>
</dbReference>
<evidence type="ECO:0000256" key="2">
    <source>
        <dbReference type="ARBA" id="ARBA00005988"/>
    </source>
</evidence>
<evidence type="ECO:0000256" key="4">
    <source>
        <dbReference type="SAM" id="MobiDB-lite"/>
    </source>
</evidence>
<dbReference type="SUPFAM" id="SSF53187">
    <property type="entry name" value="Zn-dependent exopeptidases"/>
    <property type="match status" value="1"/>
</dbReference>
<feature type="domain" description="Peptidase M14" evidence="5">
    <location>
        <begin position="748"/>
        <end position="1033"/>
    </location>
</feature>
<dbReference type="GO" id="GO:0004181">
    <property type="term" value="F:metallocarboxypeptidase activity"/>
    <property type="evidence" value="ECO:0007669"/>
    <property type="project" value="InterPro"/>
</dbReference>
<evidence type="ECO:0000256" key="1">
    <source>
        <dbReference type="ARBA" id="ARBA00001947"/>
    </source>
</evidence>
<accession>A0A0D9QTT6</accession>
<evidence type="ECO:0000313" key="6">
    <source>
        <dbReference type="EMBL" id="KJP89221.1"/>
    </source>
</evidence>
<dbReference type="OrthoDB" id="10253041at2759"/>